<accession>A0AAV2FVD6</accession>
<reference evidence="2 3" key="1">
    <citation type="submission" date="2024-04" db="EMBL/GenBank/DDBJ databases">
        <authorList>
            <person name="Fracassetti M."/>
        </authorList>
    </citation>
    <scope>NUCLEOTIDE SEQUENCE [LARGE SCALE GENOMIC DNA]</scope>
</reference>
<evidence type="ECO:0000256" key="1">
    <source>
        <dbReference type="SAM" id="MobiDB-lite"/>
    </source>
</evidence>
<sequence>MYGLRDPIFTKYKDLNERINHPPPQISPSIWMEMVQKWTDPNWVEMSDKNEENREKSELAATGGSAPLPVGQGNDEFDDESDEETADETAAA</sequence>
<organism evidence="2 3">
    <name type="scientific">Linum trigynum</name>
    <dbReference type="NCBI Taxonomy" id="586398"/>
    <lineage>
        <taxon>Eukaryota</taxon>
        <taxon>Viridiplantae</taxon>
        <taxon>Streptophyta</taxon>
        <taxon>Embryophyta</taxon>
        <taxon>Tracheophyta</taxon>
        <taxon>Spermatophyta</taxon>
        <taxon>Magnoliopsida</taxon>
        <taxon>eudicotyledons</taxon>
        <taxon>Gunneridae</taxon>
        <taxon>Pentapetalae</taxon>
        <taxon>rosids</taxon>
        <taxon>fabids</taxon>
        <taxon>Malpighiales</taxon>
        <taxon>Linaceae</taxon>
        <taxon>Linum</taxon>
    </lineage>
</organism>
<name>A0AAV2FVD6_9ROSI</name>
<feature type="compositionally biased region" description="Acidic residues" evidence="1">
    <location>
        <begin position="75"/>
        <end position="92"/>
    </location>
</feature>
<proteinExistence type="predicted"/>
<evidence type="ECO:0000313" key="2">
    <source>
        <dbReference type="EMBL" id="CAL1401345.1"/>
    </source>
</evidence>
<dbReference type="Proteomes" id="UP001497516">
    <property type="component" value="Chromosome 7"/>
</dbReference>
<feature type="region of interest" description="Disordered" evidence="1">
    <location>
        <begin position="44"/>
        <end position="92"/>
    </location>
</feature>
<keyword evidence="3" id="KW-1185">Reference proteome</keyword>
<dbReference type="EMBL" id="OZ034820">
    <property type="protein sequence ID" value="CAL1401345.1"/>
    <property type="molecule type" value="Genomic_DNA"/>
</dbReference>
<feature type="compositionally biased region" description="Basic and acidic residues" evidence="1">
    <location>
        <begin position="46"/>
        <end position="58"/>
    </location>
</feature>
<protein>
    <submittedName>
        <fullName evidence="2">Uncharacterized protein</fullName>
    </submittedName>
</protein>
<evidence type="ECO:0000313" key="3">
    <source>
        <dbReference type="Proteomes" id="UP001497516"/>
    </source>
</evidence>
<gene>
    <name evidence="2" type="ORF">LTRI10_LOCUS41408</name>
</gene>
<dbReference type="AlphaFoldDB" id="A0AAV2FVD6"/>